<accession>A0A392RSQ7</accession>
<evidence type="ECO:0008006" key="4">
    <source>
        <dbReference type="Google" id="ProtNLM"/>
    </source>
</evidence>
<dbReference type="EMBL" id="LXQA010257525">
    <property type="protein sequence ID" value="MCI38596.1"/>
    <property type="molecule type" value="Genomic_DNA"/>
</dbReference>
<dbReference type="Proteomes" id="UP000265520">
    <property type="component" value="Unassembled WGS sequence"/>
</dbReference>
<feature type="non-terminal residue" evidence="2">
    <location>
        <position position="1"/>
    </location>
</feature>
<proteinExistence type="predicted"/>
<evidence type="ECO:0000256" key="1">
    <source>
        <dbReference type="SAM" id="MobiDB-lite"/>
    </source>
</evidence>
<evidence type="ECO:0000313" key="3">
    <source>
        <dbReference type="Proteomes" id="UP000265520"/>
    </source>
</evidence>
<keyword evidence="3" id="KW-1185">Reference proteome</keyword>
<feature type="region of interest" description="Disordered" evidence="1">
    <location>
        <begin position="56"/>
        <end position="121"/>
    </location>
</feature>
<comment type="caution">
    <text evidence="2">The sequence shown here is derived from an EMBL/GenBank/DDBJ whole genome shotgun (WGS) entry which is preliminary data.</text>
</comment>
<evidence type="ECO:0000313" key="2">
    <source>
        <dbReference type="EMBL" id="MCI38596.1"/>
    </source>
</evidence>
<feature type="compositionally biased region" description="Basic and acidic residues" evidence="1">
    <location>
        <begin position="61"/>
        <end position="86"/>
    </location>
</feature>
<protein>
    <recommendedName>
        <fullName evidence="4">Gag-pol polyprotein</fullName>
    </recommendedName>
</protein>
<organism evidence="2 3">
    <name type="scientific">Trifolium medium</name>
    <dbReference type="NCBI Taxonomy" id="97028"/>
    <lineage>
        <taxon>Eukaryota</taxon>
        <taxon>Viridiplantae</taxon>
        <taxon>Streptophyta</taxon>
        <taxon>Embryophyta</taxon>
        <taxon>Tracheophyta</taxon>
        <taxon>Spermatophyta</taxon>
        <taxon>Magnoliopsida</taxon>
        <taxon>eudicotyledons</taxon>
        <taxon>Gunneridae</taxon>
        <taxon>Pentapetalae</taxon>
        <taxon>rosids</taxon>
        <taxon>fabids</taxon>
        <taxon>Fabales</taxon>
        <taxon>Fabaceae</taxon>
        <taxon>Papilionoideae</taxon>
        <taxon>50 kb inversion clade</taxon>
        <taxon>NPAAA clade</taxon>
        <taxon>Hologalegina</taxon>
        <taxon>IRL clade</taxon>
        <taxon>Trifolieae</taxon>
        <taxon>Trifolium</taxon>
    </lineage>
</organism>
<dbReference type="AlphaFoldDB" id="A0A392RSQ7"/>
<name>A0A392RSQ7_9FABA</name>
<reference evidence="2 3" key="1">
    <citation type="journal article" date="2018" name="Front. Plant Sci.">
        <title>Red Clover (Trifolium pratense) and Zigzag Clover (T. medium) - A Picture of Genomic Similarities and Differences.</title>
        <authorList>
            <person name="Dluhosova J."/>
            <person name="Istvanek J."/>
            <person name="Nedelnik J."/>
            <person name="Repkova J."/>
        </authorList>
    </citation>
    <scope>NUCLEOTIDE SEQUENCE [LARGE SCALE GENOMIC DNA]</scope>
    <source>
        <strain evidence="3">cv. 10/8</strain>
        <tissue evidence="2">Leaf</tissue>
    </source>
</reference>
<sequence length="121" mass="13475">LARFSEATIKVSNPNQEMFVAAFHNGLKAGQFNESLAQKPAATMQEIMKRVECYIKGGESNVEKRNRDSREKPTDRRSQKDIREEETSGTAGTKAEEVDAPTSNRGTVAQEHTGRKKNIHA</sequence>